<dbReference type="AlphaFoldDB" id="A0A0A2FI28"/>
<organism evidence="2 3">
    <name type="scientific">Porphyromonas gulae</name>
    <dbReference type="NCBI Taxonomy" id="111105"/>
    <lineage>
        <taxon>Bacteria</taxon>
        <taxon>Pseudomonadati</taxon>
        <taxon>Bacteroidota</taxon>
        <taxon>Bacteroidia</taxon>
        <taxon>Bacteroidales</taxon>
        <taxon>Porphyromonadaceae</taxon>
        <taxon>Porphyromonas</taxon>
    </lineage>
</organism>
<keyword evidence="3" id="KW-1185">Reference proteome</keyword>
<keyword evidence="1" id="KW-0812">Transmembrane</keyword>
<name>A0A0A2FI28_9PORP</name>
<keyword evidence="1" id="KW-0472">Membrane</keyword>
<sequence length="222" mass="25994">MKYYTKTEKAKLNVLLTLLWVYSLSSCGIWGSGSYKKVSCKFDYSIREEDKILDTSLYQSYTEKESDTLLIRVVVWKEKQSTINSNIRPEKYIVYISNKKTKIERTLSYDSQGRICQADFQYSEAFVGPRYYFDEHGNITDSIDTDAGYTICWAQAMAIGKAYAGHKMHKTKPNLILTKEDEEIIRWQFFYTNKKEERKRVIIDGQTGRILEERRVVVICSN</sequence>
<dbReference type="PROSITE" id="PS51257">
    <property type="entry name" value="PROKAR_LIPOPROTEIN"/>
    <property type="match status" value="1"/>
</dbReference>
<proteinExistence type="predicted"/>
<accession>A0A0A2FI28</accession>
<comment type="caution">
    <text evidence="2">The sequence shown here is derived from an EMBL/GenBank/DDBJ whole genome shotgun (WGS) entry which is preliminary data.</text>
</comment>
<gene>
    <name evidence="2" type="ORF">HR15_05465</name>
</gene>
<evidence type="ECO:0000313" key="3">
    <source>
        <dbReference type="Proteomes" id="UP000030146"/>
    </source>
</evidence>
<evidence type="ECO:0008006" key="4">
    <source>
        <dbReference type="Google" id="ProtNLM"/>
    </source>
</evidence>
<evidence type="ECO:0000256" key="1">
    <source>
        <dbReference type="SAM" id="Phobius"/>
    </source>
</evidence>
<feature type="transmembrane region" description="Helical" evidence="1">
    <location>
        <begin position="12"/>
        <end position="31"/>
    </location>
</feature>
<evidence type="ECO:0000313" key="2">
    <source>
        <dbReference type="EMBL" id="KGN87964.1"/>
    </source>
</evidence>
<protein>
    <recommendedName>
        <fullName evidence="4">Lipoprotein</fullName>
    </recommendedName>
</protein>
<dbReference type="EMBL" id="JRAK01000079">
    <property type="protein sequence ID" value="KGN87964.1"/>
    <property type="molecule type" value="Genomic_DNA"/>
</dbReference>
<reference evidence="2 3" key="1">
    <citation type="submission" date="2014-08" db="EMBL/GenBank/DDBJ databases">
        <title>Porphyromonas gulae strain:COT-052_OH3439 Genome sequencing.</title>
        <authorList>
            <person name="Wallis C."/>
            <person name="Deusch O."/>
            <person name="O'Flynn C."/>
            <person name="Davis I."/>
            <person name="Jospin G."/>
            <person name="Darling A.E."/>
            <person name="Coil D.A."/>
            <person name="Alexiev A."/>
            <person name="Horsfall A."/>
            <person name="Kirkwood N."/>
            <person name="Harris S."/>
            <person name="Eisen J.A."/>
        </authorList>
    </citation>
    <scope>NUCLEOTIDE SEQUENCE [LARGE SCALE GENOMIC DNA]</scope>
    <source>
        <strain evidence="3">COT-052 OH3439</strain>
    </source>
</reference>
<keyword evidence="1" id="KW-1133">Transmembrane helix</keyword>
<dbReference type="Proteomes" id="UP000030146">
    <property type="component" value="Unassembled WGS sequence"/>
</dbReference>